<organism evidence="5 6">
    <name type="scientific">Microbacterium mitrae</name>
    <dbReference type="NCBI Taxonomy" id="664640"/>
    <lineage>
        <taxon>Bacteria</taxon>
        <taxon>Bacillati</taxon>
        <taxon>Actinomycetota</taxon>
        <taxon>Actinomycetes</taxon>
        <taxon>Micrococcales</taxon>
        <taxon>Microbacteriaceae</taxon>
        <taxon>Microbacterium</taxon>
    </lineage>
</organism>
<dbReference type="InterPro" id="IPR011711">
    <property type="entry name" value="GntR_C"/>
</dbReference>
<evidence type="ECO:0000259" key="4">
    <source>
        <dbReference type="PROSITE" id="PS50949"/>
    </source>
</evidence>
<dbReference type="PRINTS" id="PR00035">
    <property type="entry name" value="HTHGNTR"/>
</dbReference>
<dbReference type="Pfam" id="PF00392">
    <property type="entry name" value="GntR"/>
    <property type="match status" value="1"/>
</dbReference>
<dbReference type="InterPro" id="IPR000524">
    <property type="entry name" value="Tscrpt_reg_HTH_GntR"/>
</dbReference>
<dbReference type="PANTHER" id="PTHR43537">
    <property type="entry name" value="TRANSCRIPTIONAL REGULATOR, GNTR FAMILY"/>
    <property type="match status" value="1"/>
</dbReference>
<evidence type="ECO:0000256" key="2">
    <source>
        <dbReference type="ARBA" id="ARBA00023125"/>
    </source>
</evidence>
<evidence type="ECO:0000256" key="1">
    <source>
        <dbReference type="ARBA" id="ARBA00023015"/>
    </source>
</evidence>
<dbReference type="PROSITE" id="PS50949">
    <property type="entry name" value="HTH_GNTR"/>
    <property type="match status" value="1"/>
</dbReference>
<evidence type="ECO:0000313" key="6">
    <source>
        <dbReference type="Proteomes" id="UP000321196"/>
    </source>
</evidence>
<dbReference type="Gene3D" id="1.20.120.530">
    <property type="entry name" value="GntR ligand-binding domain-like"/>
    <property type="match status" value="1"/>
</dbReference>
<dbReference type="SUPFAM" id="SSF46785">
    <property type="entry name" value="Winged helix' DNA-binding domain"/>
    <property type="match status" value="1"/>
</dbReference>
<sequence>MAEPMGSALARTTLAQLKARISAGEWPVGSRIPTEPELTEQLGVGRSTVREAVRSLATLGMVETLPARGTFVRSLTPAPSLLFDALQTYHPAELIGIRRALDVEAAQTAAAQWIPERLEAMETAVAIEMEAMREHNAGIPGGVTRCTLFHGAIAQASGNRLLADLDTSLSRALDSSGLGAHIAESIDPAVLLNEHDRILTSIRARDVAAAAHLMALHSDAALRTLRHTVLTTEMTTLSQQPG</sequence>
<feature type="domain" description="HTH gntR-type" evidence="4">
    <location>
        <begin position="7"/>
        <end position="75"/>
    </location>
</feature>
<dbReference type="SMART" id="SM00895">
    <property type="entry name" value="FCD"/>
    <property type="match status" value="1"/>
</dbReference>
<dbReference type="InterPro" id="IPR008920">
    <property type="entry name" value="TF_FadR/GntR_C"/>
</dbReference>
<dbReference type="Gene3D" id="1.10.10.10">
    <property type="entry name" value="Winged helix-like DNA-binding domain superfamily/Winged helix DNA-binding domain"/>
    <property type="match status" value="1"/>
</dbReference>
<dbReference type="InterPro" id="IPR036388">
    <property type="entry name" value="WH-like_DNA-bd_sf"/>
</dbReference>
<keyword evidence="2" id="KW-0238">DNA-binding</keyword>
<dbReference type="OrthoDB" id="3575876at2"/>
<proteinExistence type="predicted"/>
<protein>
    <submittedName>
        <fullName evidence="5">FadR family transcriptional regulator</fullName>
    </submittedName>
</protein>
<keyword evidence="6" id="KW-1185">Reference proteome</keyword>
<reference evidence="5 6" key="1">
    <citation type="submission" date="2019-08" db="EMBL/GenBank/DDBJ databases">
        <authorList>
            <person name="Dong K."/>
        </authorList>
    </citation>
    <scope>NUCLEOTIDE SEQUENCE [LARGE SCALE GENOMIC DNA]</scope>
    <source>
        <strain evidence="5 6">M4-8</strain>
    </source>
</reference>
<keyword evidence="1" id="KW-0805">Transcription regulation</keyword>
<dbReference type="GO" id="GO:0003677">
    <property type="term" value="F:DNA binding"/>
    <property type="evidence" value="ECO:0007669"/>
    <property type="project" value="UniProtKB-KW"/>
</dbReference>
<dbReference type="InterPro" id="IPR036390">
    <property type="entry name" value="WH_DNA-bd_sf"/>
</dbReference>
<evidence type="ECO:0000256" key="3">
    <source>
        <dbReference type="ARBA" id="ARBA00023163"/>
    </source>
</evidence>
<dbReference type="Pfam" id="PF07729">
    <property type="entry name" value="FCD"/>
    <property type="match status" value="1"/>
</dbReference>
<dbReference type="SUPFAM" id="SSF48008">
    <property type="entry name" value="GntR ligand-binding domain-like"/>
    <property type="match status" value="1"/>
</dbReference>
<comment type="caution">
    <text evidence="5">The sequence shown here is derived from an EMBL/GenBank/DDBJ whole genome shotgun (WGS) entry which is preliminary data.</text>
</comment>
<dbReference type="RefSeq" id="WP_147826061.1">
    <property type="nucleotide sequence ID" value="NZ_BAAARG010000003.1"/>
</dbReference>
<dbReference type="GO" id="GO:0003700">
    <property type="term" value="F:DNA-binding transcription factor activity"/>
    <property type="evidence" value="ECO:0007669"/>
    <property type="project" value="InterPro"/>
</dbReference>
<dbReference type="CDD" id="cd07377">
    <property type="entry name" value="WHTH_GntR"/>
    <property type="match status" value="1"/>
</dbReference>
<gene>
    <name evidence="5" type="ORF">FVP60_09520</name>
</gene>
<evidence type="ECO:0000313" key="5">
    <source>
        <dbReference type="EMBL" id="TXK04005.1"/>
    </source>
</evidence>
<dbReference type="SMART" id="SM00345">
    <property type="entry name" value="HTH_GNTR"/>
    <property type="match status" value="1"/>
</dbReference>
<accession>A0A5C8HL93</accession>
<dbReference type="PANTHER" id="PTHR43537:SF47">
    <property type="entry name" value="REGULATORY PROTEIN GNTR HTH"/>
    <property type="match status" value="1"/>
</dbReference>
<dbReference type="Proteomes" id="UP000321196">
    <property type="component" value="Unassembled WGS sequence"/>
</dbReference>
<name>A0A5C8HL93_9MICO</name>
<dbReference type="EMBL" id="VRSW01000003">
    <property type="protein sequence ID" value="TXK04005.1"/>
    <property type="molecule type" value="Genomic_DNA"/>
</dbReference>
<keyword evidence="3" id="KW-0804">Transcription</keyword>
<dbReference type="AlphaFoldDB" id="A0A5C8HL93"/>